<evidence type="ECO:0000313" key="1">
    <source>
        <dbReference type="EMBL" id="GAK55130.1"/>
    </source>
</evidence>
<proteinExistence type="predicted"/>
<organism evidence="1">
    <name type="scientific">Vecturithrix granuli</name>
    <dbReference type="NCBI Taxonomy" id="1499967"/>
    <lineage>
        <taxon>Bacteria</taxon>
        <taxon>Candidatus Moduliflexota</taxon>
        <taxon>Candidatus Vecturitrichia</taxon>
        <taxon>Candidatus Vecturitrichales</taxon>
        <taxon>Candidatus Vecturitrichaceae</taxon>
        <taxon>Candidatus Vecturithrix</taxon>
    </lineage>
</organism>
<reference evidence="1" key="1">
    <citation type="journal article" date="2015" name="PeerJ">
        <title>First genomic representation of candidate bacterial phylum KSB3 points to enhanced environmental sensing as a trigger of wastewater bulking.</title>
        <authorList>
            <person name="Sekiguchi Y."/>
            <person name="Ohashi A."/>
            <person name="Parks D.H."/>
            <person name="Yamauchi T."/>
            <person name="Tyson G.W."/>
            <person name="Hugenholtz P."/>
        </authorList>
    </citation>
    <scope>NUCLEOTIDE SEQUENCE [LARGE SCALE GENOMIC DNA]</scope>
</reference>
<name>A0A0S6WA64_VECG1</name>
<gene>
    <name evidence="1" type="ORF">U27_01961</name>
</gene>
<evidence type="ECO:0000313" key="2">
    <source>
        <dbReference type="Proteomes" id="UP000030661"/>
    </source>
</evidence>
<dbReference type="AlphaFoldDB" id="A0A0S6WA64"/>
<protein>
    <recommendedName>
        <fullName evidence="3">STAS domain-containing protein</fullName>
    </recommendedName>
</protein>
<dbReference type="EMBL" id="DF820463">
    <property type="protein sequence ID" value="GAK55130.1"/>
    <property type="molecule type" value="Genomic_DNA"/>
</dbReference>
<accession>A0A0S6WA64</accession>
<dbReference type="Proteomes" id="UP000030661">
    <property type="component" value="Unassembled WGS sequence"/>
</dbReference>
<evidence type="ECO:0008006" key="3">
    <source>
        <dbReference type="Google" id="ProtNLM"/>
    </source>
</evidence>
<sequence length="139" mass="15732">MAGNVNIDNYYRVVSIQGNVIHVEIKGFWDDRIIDQIGPEFLRLYENAIKQLHGKRFITLADWSTCPVLGKKMIDYFSKAMLLVKRYNGHKVVEVIPKALAQIGVKAAAEQTGKDDFRIVVTSLAEAQKAIEQLKQELS</sequence>
<dbReference type="HOGENOM" id="CLU_1841191_0_0_0"/>
<keyword evidence="2" id="KW-1185">Reference proteome</keyword>